<name>A0A3T1CGD0_9SPHN</name>
<accession>A0A3T1CGD0</accession>
<sequence>MKHVIVRAVLASLPLLAAFPALAQETEDASDDAIVVTPVTLHPAAGLMNEHTHDGGEFMIGLRYTRSEYSGANQSGTDKLTDAQVLAAGYAVKASKMSMDMVMLDIMYAPNDKLTLMVMPHWMRHDMTMVGIDPANTGMGHGDMDHMGGDTGMGGMDHNHHSMAFGQTMSHSTQGFGDTLVSASYRLANTPAFKAHATLGVWAPTGKVDRKNANGTFVHYMMQSGSGTWDIEPSVTVAGQSGLIGWGAQASYRWRTDDENESGFAFGDKAQATGWLSYLVDSGFSLTSRITWEHEGQILGHYNGPHNHATPSDIQANYGGDKVLAGFGANAALPVGGPDRPQVGVEFGVPVYQDLNGIQLPEDWRLSVSLGHTF</sequence>
<organism evidence="2 3">
    <name type="scientific">Qipengyuania flava</name>
    <dbReference type="NCBI Taxonomy" id="192812"/>
    <lineage>
        <taxon>Bacteria</taxon>
        <taxon>Pseudomonadati</taxon>
        <taxon>Pseudomonadota</taxon>
        <taxon>Alphaproteobacteria</taxon>
        <taxon>Sphingomonadales</taxon>
        <taxon>Erythrobacteraceae</taxon>
        <taxon>Qipengyuania</taxon>
    </lineage>
</organism>
<keyword evidence="3" id="KW-1185">Reference proteome</keyword>
<dbReference type="AlphaFoldDB" id="A0A3T1CGD0"/>
<feature type="chain" id="PRO_5019303331" description="Transporter" evidence="1">
    <location>
        <begin position="24"/>
        <end position="374"/>
    </location>
</feature>
<evidence type="ECO:0000256" key="1">
    <source>
        <dbReference type="SAM" id="SignalP"/>
    </source>
</evidence>
<proteinExistence type="predicted"/>
<reference evidence="2 3" key="1">
    <citation type="submission" date="2019-01" db="EMBL/GenBank/DDBJ databases">
        <title>Complete genome sequence of Erythrobacter flavus KJ5.</title>
        <authorList>
            <person name="Kanesaki Y."/>
            <person name="Brotosudarmo T."/>
            <person name="Moriuchi R."/>
            <person name="Awai K."/>
        </authorList>
    </citation>
    <scope>NUCLEOTIDE SEQUENCE [LARGE SCALE GENOMIC DNA]</scope>
    <source>
        <strain evidence="2 3">KJ5</strain>
    </source>
</reference>
<keyword evidence="1" id="KW-0732">Signal</keyword>
<gene>
    <name evidence="2" type="ORF">EKJ_08910</name>
</gene>
<evidence type="ECO:0008006" key="4">
    <source>
        <dbReference type="Google" id="ProtNLM"/>
    </source>
</evidence>
<dbReference type="Proteomes" id="UP000290057">
    <property type="component" value="Chromosome"/>
</dbReference>
<evidence type="ECO:0000313" key="3">
    <source>
        <dbReference type="Proteomes" id="UP000290057"/>
    </source>
</evidence>
<dbReference type="EMBL" id="AP019389">
    <property type="protein sequence ID" value="BBI20044.1"/>
    <property type="molecule type" value="Genomic_DNA"/>
</dbReference>
<feature type="signal peptide" evidence="1">
    <location>
        <begin position="1"/>
        <end position="23"/>
    </location>
</feature>
<protein>
    <recommendedName>
        <fullName evidence="4">Transporter</fullName>
    </recommendedName>
</protein>
<evidence type="ECO:0000313" key="2">
    <source>
        <dbReference type="EMBL" id="BBI20044.1"/>
    </source>
</evidence>
<dbReference type="RefSeq" id="WP_130586055.1">
    <property type="nucleotide sequence ID" value="NZ_AP019389.1"/>
</dbReference>